<feature type="chain" id="PRO_5006623879" evidence="2">
    <location>
        <begin position="27"/>
        <end position="484"/>
    </location>
</feature>
<gene>
    <name evidence="4" type="ORF">COMA1_11624</name>
</gene>
<name>A0A0S4LC41_9BACT</name>
<feature type="domain" description="Glucose/Sorbosone dehydrogenase" evidence="3">
    <location>
        <begin position="76"/>
        <end position="386"/>
    </location>
</feature>
<dbReference type="SUPFAM" id="SSF50952">
    <property type="entry name" value="Soluble quinoprotein glucose dehydrogenase"/>
    <property type="match status" value="1"/>
</dbReference>
<dbReference type="InterPro" id="IPR012938">
    <property type="entry name" value="Glc/Sorbosone_DH"/>
</dbReference>
<keyword evidence="5" id="KW-1185">Reference proteome</keyword>
<dbReference type="RefSeq" id="WP_090746170.1">
    <property type="nucleotide sequence ID" value="NZ_CZQA01000001.1"/>
</dbReference>
<dbReference type="PANTHER" id="PTHR19328">
    <property type="entry name" value="HEDGEHOG-INTERACTING PROTEIN"/>
    <property type="match status" value="1"/>
</dbReference>
<feature type="transmembrane region" description="Helical" evidence="1">
    <location>
        <begin position="456"/>
        <end position="476"/>
    </location>
</feature>
<evidence type="ECO:0000313" key="5">
    <source>
        <dbReference type="Proteomes" id="UP000199032"/>
    </source>
</evidence>
<dbReference type="STRING" id="1742972.COMA1_11624"/>
<sequence length="484" mass="51467">MIDRYTSHVRFWILFACFLLAAEAQAINVSNPFDPFNPFPDPIVKGSLHVGLTSMVSSGSGLTAPNLLISAGDGTNRQFVTDQIGKVQLIKNGVLQSTPFLDVSARLSTLNSAYDERGLLGLAFSPTFSTAGTPGFGKLYTYTSEPVTRPADFTVSMPSGSVFNHQNVVTEWSVDPSNPDIVNPASRREIMRVDWPQMNHNGGMLAFGLDNLLYIAMGDGGQGNDVGPGHGTTGNARDLSNPLGDVLRVDPHGTNSANGQYGIPNDNPFVGTAGALGEIYASGLRNPWRFSFDNQNGTLVLGDVGQGSVEEINIITKGGNYGWNFKEGQFKFDPITGEISNDLTGLPSGLIDPVLQYDHDQGTTIIGGFVYRGNGIPELQGKYIFGDWGAFAAPAARLFAGNLATGAIEELNIDNMTLNRWVLGFGQDAQGELYVLATSRLGPGGVTGEVFKITAVPLPAGVLLFGTGLVGLAGLARRRMKTDA</sequence>
<feature type="signal peptide" evidence="2">
    <location>
        <begin position="1"/>
        <end position="26"/>
    </location>
</feature>
<proteinExistence type="predicted"/>
<keyword evidence="1" id="KW-0472">Membrane</keyword>
<dbReference type="AlphaFoldDB" id="A0A0S4LC41"/>
<keyword evidence="2" id="KW-0732">Signal</keyword>
<accession>A0A0S4LC41</accession>
<dbReference type="Gene3D" id="2.120.10.30">
    <property type="entry name" value="TolB, C-terminal domain"/>
    <property type="match status" value="1"/>
</dbReference>
<evidence type="ECO:0000256" key="1">
    <source>
        <dbReference type="SAM" id="Phobius"/>
    </source>
</evidence>
<protein>
    <submittedName>
        <fullName evidence="4">CHRD domain containing protein</fullName>
    </submittedName>
</protein>
<keyword evidence="1" id="KW-1133">Transmembrane helix</keyword>
<reference evidence="4 5" key="1">
    <citation type="submission" date="2015-10" db="EMBL/GenBank/DDBJ databases">
        <authorList>
            <person name="Gilbert D.G."/>
        </authorList>
    </citation>
    <scope>NUCLEOTIDE SEQUENCE [LARGE SCALE GENOMIC DNA]</scope>
    <source>
        <strain evidence="4">COMA1</strain>
    </source>
</reference>
<organism evidence="4 5">
    <name type="scientific">Candidatus Nitrospira nitrosa</name>
    <dbReference type="NCBI Taxonomy" id="1742972"/>
    <lineage>
        <taxon>Bacteria</taxon>
        <taxon>Pseudomonadati</taxon>
        <taxon>Nitrospirota</taxon>
        <taxon>Nitrospiria</taxon>
        <taxon>Nitrospirales</taxon>
        <taxon>Nitrospiraceae</taxon>
        <taxon>Nitrospira</taxon>
    </lineage>
</organism>
<evidence type="ECO:0000259" key="3">
    <source>
        <dbReference type="Pfam" id="PF07995"/>
    </source>
</evidence>
<dbReference type="OrthoDB" id="9770043at2"/>
<dbReference type="PANTHER" id="PTHR19328:SF75">
    <property type="entry name" value="ALDOSE SUGAR DEHYDROGENASE YLII"/>
    <property type="match status" value="1"/>
</dbReference>
<keyword evidence="1" id="KW-0812">Transmembrane</keyword>
<dbReference type="Pfam" id="PF07995">
    <property type="entry name" value="GSDH"/>
    <property type="match status" value="1"/>
</dbReference>
<evidence type="ECO:0000256" key="2">
    <source>
        <dbReference type="SAM" id="SignalP"/>
    </source>
</evidence>
<dbReference type="InterPro" id="IPR011041">
    <property type="entry name" value="Quinoprot_gluc/sorb_DH_b-prop"/>
</dbReference>
<dbReference type="Proteomes" id="UP000199032">
    <property type="component" value="Unassembled WGS sequence"/>
</dbReference>
<dbReference type="EMBL" id="CZQA01000001">
    <property type="protein sequence ID" value="CUS34298.1"/>
    <property type="molecule type" value="Genomic_DNA"/>
</dbReference>
<evidence type="ECO:0000313" key="4">
    <source>
        <dbReference type="EMBL" id="CUS34298.1"/>
    </source>
</evidence>
<dbReference type="InterPro" id="IPR011042">
    <property type="entry name" value="6-blade_b-propeller_TolB-like"/>
</dbReference>